<dbReference type="EMBL" id="JARJLG010000117">
    <property type="protein sequence ID" value="KAJ7742476.1"/>
    <property type="molecule type" value="Genomic_DNA"/>
</dbReference>
<proteinExistence type="predicted"/>
<comment type="caution">
    <text evidence="2">The sequence shown here is derived from an EMBL/GenBank/DDBJ whole genome shotgun (WGS) entry which is preliminary data.</text>
</comment>
<dbReference type="Pfam" id="PF00168">
    <property type="entry name" value="C2"/>
    <property type="match status" value="1"/>
</dbReference>
<feature type="domain" description="C2" evidence="1">
    <location>
        <begin position="1"/>
        <end position="128"/>
    </location>
</feature>
<reference evidence="2" key="1">
    <citation type="submission" date="2023-03" db="EMBL/GenBank/DDBJ databases">
        <title>Massive genome expansion in bonnet fungi (Mycena s.s.) driven by repeated elements and novel gene families across ecological guilds.</title>
        <authorList>
            <consortium name="Lawrence Berkeley National Laboratory"/>
            <person name="Harder C.B."/>
            <person name="Miyauchi S."/>
            <person name="Viragh M."/>
            <person name="Kuo A."/>
            <person name="Thoen E."/>
            <person name="Andreopoulos B."/>
            <person name="Lu D."/>
            <person name="Skrede I."/>
            <person name="Drula E."/>
            <person name="Henrissat B."/>
            <person name="Morin E."/>
            <person name="Kohler A."/>
            <person name="Barry K."/>
            <person name="LaButti K."/>
            <person name="Morin E."/>
            <person name="Salamov A."/>
            <person name="Lipzen A."/>
            <person name="Mereny Z."/>
            <person name="Hegedus B."/>
            <person name="Baldrian P."/>
            <person name="Stursova M."/>
            <person name="Weitz H."/>
            <person name="Taylor A."/>
            <person name="Grigoriev I.V."/>
            <person name="Nagy L.G."/>
            <person name="Martin F."/>
            <person name="Kauserud H."/>
        </authorList>
    </citation>
    <scope>NUCLEOTIDE SEQUENCE</scope>
    <source>
        <strain evidence="2">CBHHK188m</strain>
    </source>
</reference>
<dbReference type="InterPro" id="IPR035892">
    <property type="entry name" value="C2_domain_sf"/>
</dbReference>
<evidence type="ECO:0000313" key="3">
    <source>
        <dbReference type="Proteomes" id="UP001215280"/>
    </source>
</evidence>
<protein>
    <recommendedName>
        <fullName evidence="1">C2 domain-containing protein</fullName>
    </recommendedName>
</protein>
<organism evidence="2 3">
    <name type="scientific">Mycena maculata</name>
    <dbReference type="NCBI Taxonomy" id="230809"/>
    <lineage>
        <taxon>Eukaryota</taxon>
        <taxon>Fungi</taxon>
        <taxon>Dikarya</taxon>
        <taxon>Basidiomycota</taxon>
        <taxon>Agaricomycotina</taxon>
        <taxon>Agaricomycetes</taxon>
        <taxon>Agaricomycetidae</taxon>
        <taxon>Agaricales</taxon>
        <taxon>Marasmiineae</taxon>
        <taxon>Mycenaceae</taxon>
        <taxon>Mycena</taxon>
    </lineage>
</organism>
<dbReference type="Proteomes" id="UP001215280">
    <property type="component" value="Unassembled WGS sequence"/>
</dbReference>
<keyword evidence="3" id="KW-1185">Reference proteome</keyword>
<sequence>MRKQRCPQGRIVHFLHPILNIHQNHLPNKKSIGKQHPYCSITFNGEKQFTRIINKGGAHPEWDEERRFTLYEDNAGVTSDGQKNTPKERLLKLSCYASDPTVDLTEVLTKGEHDVGQHLCKRRIVLET</sequence>
<dbReference type="InterPro" id="IPR000008">
    <property type="entry name" value="C2_dom"/>
</dbReference>
<name>A0AAD7IGI5_9AGAR</name>
<evidence type="ECO:0000313" key="2">
    <source>
        <dbReference type="EMBL" id="KAJ7742476.1"/>
    </source>
</evidence>
<evidence type="ECO:0000259" key="1">
    <source>
        <dbReference type="PROSITE" id="PS50004"/>
    </source>
</evidence>
<accession>A0AAD7IGI5</accession>
<dbReference type="AlphaFoldDB" id="A0AAD7IGI5"/>
<dbReference type="SUPFAM" id="SSF49562">
    <property type="entry name" value="C2 domain (Calcium/lipid-binding domain, CaLB)"/>
    <property type="match status" value="1"/>
</dbReference>
<gene>
    <name evidence="2" type="ORF">DFH07DRAFT_42699</name>
</gene>
<dbReference type="PROSITE" id="PS50004">
    <property type="entry name" value="C2"/>
    <property type="match status" value="1"/>
</dbReference>
<dbReference type="Gene3D" id="2.60.40.150">
    <property type="entry name" value="C2 domain"/>
    <property type="match status" value="1"/>
</dbReference>